<dbReference type="PANTHER" id="PTHR23221">
    <property type="entry name" value="GLYCOSYLPHOSPHATIDYLINOSITOL PHOSPHOLIPASE D"/>
    <property type="match status" value="1"/>
</dbReference>
<evidence type="ECO:0000313" key="3">
    <source>
        <dbReference type="Proteomes" id="UP000254720"/>
    </source>
</evidence>
<organism evidence="2 3">
    <name type="scientific">Aquicella lusitana</name>
    <dbReference type="NCBI Taxonomy" id="254246"/>
    <lineage>
        <taxon>Bacteria</taxon>
        <taxon>Pseudomonadati</taxon>
        <taxon>Pseudomonadota</taxon>
        <taxon>Gammaproteobacteria</taxon>
        <taxon>Legionellales</taxon>
        <taxon>Coxiellaceae</taxon>
        <taxon>Aquicella</taxon>
    </lineage>
</organism>
<sequence>MKKLQFILGLLLLCFVPLVYAGGGLTHMFLAQEAIDYLPDTKLRDLLHNNRDAYLTGAYYPDSGYVKGNHYGEDSHWDPFIYAFADYIQATYTDPVTQNPKLVAFLFGCAAHRVSDEIMHRTFYPVIRDKDFHGDGETAHNYGDTGIDLLVNVDKNQWLSQPGTWWVPVKDLVQVYHRMGKDEYTAQEIIWGNTVISMAGYGERLISGPAYPYLQWKMPWTAAHYYDWPTGGIVMDEHKVADYQINLWQRLQGKANLKAKAVTNKGPVHSGSTPVIDFAKKALESGAASVKTRNNPDGSVELQQPGVNEAAKFQALLNELVAKLIK</sequence>
<dbReference type="AlphaFoldDB" id="A0A370GGI1"/>
<reference evidence="2 3" key="1">
    <citation type="submission" date="2018-07" db="EMBL/GenBank/DDBJ databases">
        <title>Genomic Encyclopedia of Type Strains, Phase IV (KMG-IV): sequencing the most valuable type-strain genomes for metagenomic binning, comparative biology and taxonomic classification.</title>
        <authorList>
            <person name="Goeker M."/>
        </authorList>
    </citation>
    <scope>NUCLEOTIDE SEQUENCE [LARGE SCALE GENOMIC DNA]</scope>
    <source>
        <strain evidence="2 3">DSM 16500</strain>
    </source>
</reference>
<accession>A0A370GGI1</accession>
<dbReference type="GO" id="GO:0031012">
    <property type="term" value="C:extracellular matrix"/>
    <property type="evidence" value="ECO:0007669"/>
    <property type="project" value="TreeGrafter"/>
</dbReference>
<proteinExistence type="predicted"/>
<feature type="domain" description="Phospholipase C/D" evidence="1">
    <location>
        <begin position="26"/>
        <end position="151"/>
    </location>
</feature>
<dbReference type="OrthoDB" id="7053468at2"/>
<protein>
    <submittedName>
        <fullName evidence="2">Zinc dependent phospholipase C</fullName>
    </submittedName>
</protein>
<dbReference type="EMBL" id="QQAX01000019">
    <property type="protein sequence ID" value="RDI41494.1"/>
    <property type="molecule type" value="Genomic_DNA"/>
</dbReference>
<dbReference type="Proteomes" id="UP000254720">
    <property type="component" value="Unassembled WGS sequence"/>
</dbReference>
<dbReference type="RefSeq" id="WP_114834902.1">
    <property type="nucleotide sequence ID" value="NZ_LR699114.1"/>
</dbReference>
<evidence type="ECO:0000313" key="2">
    <source>
        <dbReference type="EMBL" id="RDI41494.1"/>
    </source>
</evidence>
<dbReference type="Pfam" id="PF00882">
    <property type="entry name" value="Zn_dep_PLPC"/>
    <property type="match status" value="1"/>
</dbReference>
<dbReference type="InterPro" id="IPR029002">
    <property type="entry name" value="PLPC/GPLD1"/>
</dbReference>
<name>A0A370GGI1_9COXI</name>
<dbReference type="GO" id="GO:0005615">
    <property type="term" value="C:extracellular space"/>
    <property type="evidence" value="ECO:0007669"/>
    <property type="project" value="TreeGrafter"/>
</dbReference>
<comment type="caution">
    <text evidence="2">The sequence shown here is derived from an EMBL/GenBank/DDBJ whole genome shotgun (WGS) entry which is preliminary data.</text>
</comment>
<dbReference type="GO" id="GO:0004621">
    <property type="term" value="F:glycosylphosphatidylinositol phospholipase D activity"/>
    <property type="evidence" value="ECO:0007669"/>
    <property type="project" value="TreeGrafter"/>
</dbReference>
<dbReference type="PANTHER" id="PTHR23221:SF7">
    <property type="entry name" value="PHOSPHATIDYLINOSITOL-GLYCAN-SPECIFIC PHOSPHOLIPASE D"/>
    <property type="match status" value="1"/>
</dbReference>
<keyword evidence="3" id="KW-1185">Reference proteome</keyword>
<evidence type="ECO:0000259" key="1">
    <source>
        <dbReference type="Pfam" id="PF00882"/>
    </source>
</evidence>
<gene>
    <name evidence="2" type="ORF">C8D86_11912</name>
</gene>